<comment type="similarity">
    <text evidence="2">Belongs to the binding-protein-dependent transport system permease family. HisMQ subfamily.</text>
</comment>
<name>A0ABX1DQ51_9HYPH</name>
<dbReference type="PROSITE" id="PS50928">
    <property type="entry name" value="ABC_TM1"/>
    <property type="match status" value="1"/>
</dbReference>
<accession>A0ABX1DQ51</accession>
<evidence type="ECO:0000256" key="7">
    <source>
        <dbReference type="ARBA" id="ARBA00022989"/>
    </source>
</evidence>
<dbReference type="Proteomes" id="UP000704467">
    <property type="component" value="Unassembled WGS sequence"/>
</dbReference>
<feature type="transmembrane region" description="Helical" evidence="9">
    <location>
        <begin position="6"/>
        <end position="26"/>
    </location>
</feature>
<dbReference type="PANTHER" id="PTHR30614">
    <property type="entry name" value="MEMBRANE COMPONENT OF AMINO ACID ABC TRANSPORTER"/>
    <property type="match status" value="1"/>
</dbReference>
<dbReference type="CDD" id="cd06261">
    <property type="entry name" value="TM_PBP2"/>
    <property type="match status" value="1"/>
</dbReference>
<evidence type="ECO:0000256" key="4">
    <source>
        <dbReference type="ARBA" id="ARBA00022475"/>
    </source>
</evidence>
<feature type="transmembrane region" description="Helical" evidence="9">
    <location>
        <begin position="231"/>
        <end position="253"/>
    </location>
</feature>
<dbReference type="SUPFAM" id="SSF161098">
    <property type="entry name" value="MetI-like"/>
    <property type="match status" value="1"/>
</dbReference>
<sequence length="265" mass="29162">MKHSRNALFGFLGVVVFLVLVFITTYRGDSVKALAVLLDRSSLLLVGAPGFSTVNGGFAINLLVSFVVMTIATVAGFLVGTMMVAQSAVTRRCAILVMNIMRNSPWLVVLYAMLYLLPFKFSLLGHTFYLSPFFKAVIGLSVPVTAYMAEVVRSGIRSIPDGQWESARALGYTRHQIMCSIILPQALPAMVPNIMTTYAMLFIGTSLIVVTGTSDVMSIGKTVIAADGDKYATAIYLYILLMFFVFAYPLATWSRALERRLRMRH</sequence>
<keyword evidence="4" id="KW-1003">Cell membrane</keyword>
<evidence type="ECO:0000256" key="6">
    <source>
        <dbReference type="ARBA" id="ARBA00022970"/>
    </source>
</evidence>
<dbReference type="InterPro" id="IPR035906">
    <property type="entry name" value="MetI-like_sf"/>
</dbReference>
<keyword evidence="5 9" id="KW-0812">Transmembrane</keyword>
<evidence type="ECO:0000256" key="2">
    <source>
        <dbReference type="ARBA" id="ARBA00010072"/>
    </source>
</evidence>
<evidence type="ECO:0000256" key="5">
    <source>
        <dbReference type="ARBA" id="ARBA00022692"/>
    </source>
</evidence>
<organism evidence="11 12">
    <name type="scientific">Brucella haematophila</name>
    <dbReference type="NCBI Taxonomy" id="419474"/>
    <lineage>
        <taxon>Bacteria</taxon>
        <taxon>Pseudomonadati</taxon>
        <taxon>Pseudomonadota</taxon>
        <taxon>Alphaproteobacteria</taxon>
        <taxon>Hyphomicrobiales</taxon>
        <taxon>Brucellaceae</taxon>
        <taxon>Brucella/Ochrobactrum group</taxon>
        <taxon>Brucella</taxon>
    </lineage>
</organism>
<dbReference type="NCBIfam" id="TIGR01726">
    <property type="entry name" value="HEQRo_perm_3TM"/>
    <property type="match status" value="1"/>
</dbReference>
<evidence type="ECO:0000256" key="1">
    <source>
        <dbReference type="ARBA" id="ARBA00004429"/>
    </source>
</evidence>
<comment type="subcellular location">
    <subcellularLocation>
        <location evidence="1">Cell inner membrane</location>
        <topology evidence="1">Multi-pass membrane protein</topology>
    </subcellularLocation>
    <subcellularLocation>
        <location evidence="9">Cell membrane</location>
        <topology evidence="9">Multi-pass membrane protein</topology>
    </subcellularLocation>
</comment>
<dbReference type="InterPro" id="IPR043429">
    <property type="entry name" value="ArtM/GltK/GlnP/TcyL/YhdX-like"/>
</dbReference>
<evidence type="ECO:0000256" key="3">
    <source>
        <dbReference type="ARBA" id="ARBA00022448"/>
    </source>
</evidence>
<dbReference type="RefSeq" id="WP_138784298.1">
    <property type="nucleotide sequence ID" value="NZ_JBHEEQ010000001.1"/>
</dbReference>
<keyword evidence="6" id="KW-0029">Amino-acid transport</keyword>
<dbReference type="Pfam" id="PF00528">
    <property type="entry name" value="BPD_transp_1"/>
    <property type="match status" value="1"/>
</dbReference>
<keyword evidence="3 9" id="KW-0813">Transport</keyword>
<dbReference type="Gene3D" id="1.10.3720.10">
    <property type="entry name" value="MetI-like"/>
    <property type="match status" value="1"/>
</dbReference>
<comment type="caution">
    <text evidence="11">The sequence shown here is derived from an EMBL/GenBank/DDBJ whole genome shotgun (WGS) entry which is preliminary data.</text>
</comment>
<evidence type="ECO:0000256" key="8">
    <source>
        <dbReference type="ARBA" id="ARBA00023136"/>
    </source>
</evidence>
<evidence type="ECO:0000256" key="9">
    <source>
        <dbReference type="RuleBase" id="RU363032"/>
    </source>
</evidence>
<reference evidence="11 12" key="1">
    <citation type="submission" date="2020-03" db="EMBL/GenBank/DDBJ databases">
        <title>Whole genome sequencing of clinical and environmental type strains of Ochrobactrum.</title>
        <authorList>
            <person name="Dharne M."/>
        </authorList>
    </citation>
    <scope>NUCLEOTIDE SEQUENCE [LARGE SCALE GENOMIC DNA]</scope>
    <source>
        <strain evidence="11 12">CIP 109452</strain>
    </source>
</reference>
<evidence type="ECO:0000313" key="11">
    <source>
        <dbReference type="EMBL" id="NKC05068.1"/>
    </source>
</evidence>
<dbReference type="PANTHER" id="PTHR30614:SF0">
    <property type="entry name" value="L-CYSTINE TRANSPORT SYSTEM PERMEASE PROTEIN TCYL"/>
    <property type="match status" value="1"/>
</dbReference>
<feature type="transmembrane region" description="Helical" evidence="9">
    <location>
        <begin position="129"/>
        <end position="149"/>
    </location>
</feature>
<evidence type="ECO:0000313" key="12">
    <source>
        <dbReference type="Proteomes" id="UP000704467"/>
    </source>
</evidence>
<keyword evidence="8 9" id="KW-0472">Membrane</keyword>
<feature type="transmembrane region" description="Helical" evidence="9">
    <location>
        <begin position="58"/>
        <end position="85"/>
    </location>
</feature>
<gene>
    <name evidence="11" type="ORF">HED55_23595</name>
</gene>
<protein>
    <submittedName>
        <fullName evidence="11">Amino acid ABC transporter permease</fullName>
    </submittedName>
</protein>
<keyword evidence="12" id="KW-1185">Reference proteome</keyword>
<feature type="transmembrane region" description="Helical" evidence="9">
    <location>
        <begin position="198"/>
        <end position="219"/>
    </location>
</feature>
<dbReference type="InterPro" id="IPR000515">
    <property type="entry name" value="MetI-like"/>
</dbReference>
<dbReference type="InterPro" id="IPR010065">
    <property type="entry name" value="AA_ABC_transptr_permease_3TM"/>
</dbReference>
<proteinExistence type="inferred from homology"/>
<evidence type="ECO:0000259" key="10">
    <source>
        <dbReference type="PROSITE" id="PS50928"/>
    </source>
</evidence>
<keyword evidence="7 9" id="KW-1133">Transmembrane helix</keyword>
<feature type="domain" description="ABC transmembrane type-1" evidence="10">
    <location>
        <begin position="58"/>
        <end position="252"/>
    </location>
</feature>
<dbReference type="EMBL" id="JAAVLN010000003">
    <property type="protein sequence ID" value="NKC05068.1"/>
    <property type="molecule type" value="Genomic_DNA"/>
</dbReference>